<dbReference type="SUPFAM" id="SSF50249">
    <property type="entry name" value="Nucleic acid-binding proteins"/>
    <property type="match status" value="1"/>
</dbReference>
<dbReference type="PANTHER" id="PTHR13691">
    <property type="entry name" value="RIBOSOMAL PROTEIN L2"/>
    <property type="match status" value="1"/>
</dbReference>
<dbReference type="InterPro" id="IPR022666">
    <property type="entry name" value="Ribosomal_uL2_RNA-bd_dom"/>
</dbReference>
<dbReference type="Gene3D" id="4.10.950.10">
    <property type="entry name" value="Ribosomal protein L2, domain 3"/>
    <property type="match status" value="1"/>
</dbReference>
<feature type="domain" description="Large ribosomal subunit protein uL2 C-terminal" evidence="7">
    <location>
        <begin position="123"/>
        <end position="251"/>
    </location>
</feature>
<dbReference type="InterPro" id="IPR012340">
    <property type="entry name" value="NA-bd_OB-fold"/>
</dbReference>
<comment type="function">
    <text evidence="5">One of the primary rRNA binding proteins. Required for association of the 30S and 50S subunits to form the 70S ribosome, for tRNA binding and peptide bond formation. It has been suggested to have peptidyltransferase activity; this is somewhat controversial. Makes several contacts with the 16S rRNA in the 70S ribosome.</text>
</comment>
<dbReference type="Pfam" id="PF03947">
    <property type="entry name" value="Ribosomal_L2_C"/>
    <property type="match status" value="1"/>
</dbReference>
<feature type="compositionally biased region" description="Basic and acidic residues" evidence="6">
    <location>
        <begin position="27"/>
        <end position="36"/>
    </location>
</feature>
<keyword evidence="2 5" id="KW-0689">Ribosomal protein</keyword>
<dbReference type="AlphaFoldDB" id="A0A1V5MHR9"/>
<evidence type="ECO:0000256" key="2">
    <source>
        <dbReference type="ARBA" id="ARBA00022980"/>
    </source>
</evidence>
<comment type="caution">
    <text evidence="9">The sequence shown here is derived from an EMBL/GenBank/DDBJ whole genome shotgun (WGS) entry which is preliminary data.</text>
</comment>
<dbReference type="PIRSF" id="PIRSF002158">
    <property type="entry name" value="Ribosomal_L2"/>
    <property type="match status" value="1"/>
</dbReference>
<feature type="region of interest" description="Disordered" evidence="6">
    <location>
        <begin position="27"/>
        <end position="55"/>
    </location>
</feature>
<evidence type="ECO:0000256" key="1">
    <source>
        <dbReference type="ARBA" id="ARBA00005636"/>
    </source>
</evidence>
<dbReference type="InterPro" id="IPR014726">
    <property type="entry name" value="Ribosomal_uL2_dom3"/>
</dbReference>
<evidence type="ECO:0000259" key="8">
    <source>
        <dbReference type="SMART" id="SM01383"/>
    </source>
</evidence>
<dbReference type="InterPro" id="IPR014722">
    <property type="entry name" value="Rib_uL2_dom2"/>
</dbReference>
<dbReference type="Gene3D" id="2.30.30.30">
    <property type="match status" value="1"/>
</dbReference>
<dbReference type="Proteomes" id="UP000485484">
    <property type="component" value="Unassembled WGS sequence"/>
</dbReference>
<dbReference type="SUPFAM" id="SSF50104">
    <property type="entry name" value="Translation proteins SH3-like domain"/>
    <property type="match status" value="1"/>
</dbReference>
<dbReference type="InterPro" id="IPR002171">
    <property type="entry name" value="Ribosomal_uL2"/>
</dbReference>
<dbReference type="NCBIfam" id="TIGR01171">
    <property type="entry name" value="rplB_bact"/>
    <property type="match status" value="1"/>
</dbReference>
<dbReference type="GO" id="GO:0002181">
    <property type="term" value="P:cytoplasmic translation"/>
    <property type="evidence" value="ECO:0007669"/>
    <property type="project" value="TreeGrafter"/>
</dbReference>
<dbReference type="PROSITE" id="PS00467">
    <property type="entry name" value="RIBOSOMAL_L2"/>
    <property type="match status" value="1"/>
</dbReference>
<dbReference type="GO" id="GO:0019843">
    <property type="term" value="F:rRNA binding"/>
    <property type="evidence" value="ECO:0007669"/>
    <property type="project" value="UniProtKB-UniRule"/>
</dbReference>
<dbReference type="HAMAP" id="MF_01320_B">
    <property type="entry name" value="Ribosomal_uL2_B"/>
    <property type="match status" value="1"/>
</dbReference>
<feature type="region of interest" description="Disordered" evidence="6">
    <location>
        <begin position="215"/>
        <end position="272"/>
    </location>
</feature>
<dbReference type="InterPro" id="IPR005880">
    <property type="entry name" value="Ribosomal_uL2_bac/org-type"/>
</dbReference>
<dbReference type="GO" id="GO:0016740">
    <property type="term" value="F:transferase activity"/>
    <property type="evidence" value="ECO:0007669"/>
    <property type="project" value="InterPro"/>
</dbReference>
<organism evidence="9 10">
    <name type="scientific">candidate division TA06 bacterium ADurb.Bin417</name>
    <dbReference type="NCBI Taxonomy" id="1852828"/>
    <lineage>
        <taxon>Bacteria</taxon>
        <taxon>Bacteria division TA06</taxon>
    </lineage>
</organism>
<dbReference type="GO" id="GO:0015934">
    <property type="term" value="C:large ribosomal subunit"/>
    <property type="evidence" value="ECO:0007669"/>
    <property type="project" value="InterPro"/>
</dbReference>
<evidence type="ECO:0000313" key="9">
    <source>
        <dbReference type="EMBL" id="OPZ92749.1"/>
    </source>
</evidence>
<gene>
    <name evidence="5 9" type="primary">rplB</name>
    <name evidence="9" type="ORF">BWY73_00645</name>
</gene>
<dbReference type="SMART" id="SM01383">
    <property type="entry name" value="Ribosomal_L2"/>
    <property type="match status" value="1"/>
</dbReference>
<dbReference type="EMBL" id="MWAK01000071">
    <property type="protein sequence ID" value="OPZ92749.1"/>
    <property type="molecule type" value="Genomic_DNA"/>
</dbReference>
<dbReference type="InterPro" id="IPR022669">
    <property type="entry name" value="Ribosomal_uL2_C"/>
</dbReference>
<keyword evidence="3 5" id="KW-0687">Ribonucleoprotein</keyword>
<proteinExistence type="inferred from homology"/>
<dbReference type="Pfam" id="PF00181">
    <property type="entry name" value="Ribosomal_L2_N"/>
    <property type="match status" value="1"/>
</dbReference>
<dbReference type="InterPro" id="IPR022671">
    <property type="entry name" value="Ribosomal_uL2_CS"/>
</dbReference>
<accession>A0A1V5MHR9</accession>
<sequence>MSLRKKRPVTPASRFSTLPDFAEITRKSPERRLLETRRRRGGRNSQGRVTVRHRGGGHRHHYRIIDFVGGKTLTGRVLGIEYDPNRSARIALVVFPDGEKRYILATQEMKDGALVSCGAEAQPASGNRLPLRSIPEGSNVCCLELRPGLGGKLVRSAGATAVLMAKTEKAAQIKLPSGEIRLFDLDCQATIGSISNSEHRYESLGKAGRVRWTGRRPKVRGVVMNPVDHPLGGGEGKSSGGRPPTSPWGKPEGVKTRDRRRHSRKMIVKRRK</sequence>
<evidence type="ECO:0000259" key="7">
    <source>
        <dbReference type="SMART" id="SM01382"/>
    </source>
</evidence>
<evidence type="ECO:0000313" key="10">
    <source>
        <dbReference type="Proteomes" id="UP000485484"/>
    </source>
</evidence>
<dbReference type="PANTHER" id="PTHR13691:SF5">
    <property type="entry name" value="LARGE RIBOSOMAL SUBUNIT PROTEIN UL2M"/>
    <property type="match status" value="1"/>
</dbReference>
<protein>
    <recommendedName>
        <fullName evidence="4 5">Large ribosomal subunit protein uL2</fullName>
    </recommendedName>
</protein>
<feature type="compositionally biased region" description="Basic residues" evidence="6">
    <location>
        <begin position="257"/>
        <end position="272"/>
    </location>
</feature>
<comment type="similarity">
    <text evidence="1 5">Belongs to the universal ribosomal protein uL2 family.</text>
</comment>
<keyword evidence="5" id="KW-0694">RNA-binding</keyword>
<dbReference type="GO" id="GO:0003735">
    <property type="term" value="F:structural constituent of ribosome"/>
    <property type="evidence" value="ECO:0007669"/>
    <property type="project" value="InterPro"/>
</dbReference>
<keyword evidence="5" id="KW-0699">rRNA-binding</keyword>
<name>A0A1V5MHR9_UNCT6</name>
<comment type="subunit">
    <text evidence="5">Part of the 50S ribosomal subunit. Forms a bridge to the 30S subunit in the 70S ribosome.</text>
</comment>
<evidence type="ECO:0000256" key="5">
    <source>
        <dbReference type="HAMAP-Rule" id="MF_01320"/>
    </source>
</evidence>
<feature type="domain" description="Large ribosomal subunit protein uL2 RNA-binding" evidence="8">
    <location>
        <begin position="42"/>
        <end position="117"/>
    </location>
</feature>
<dbReference type="FunFam" id="4.10.950.10:FF:000001">
    <property type="entry name" value="50S ribosomal protein L2"/>
    <property type="match status" value="1"/>
</dbReference>
<evidence type="ECO:0000256" key="3">
    <source>
        <dbReference type="ARBA" id="ARBA00023274"/>
    </source>
</evidence>
<dbReference type="Gene3D" id="2.40.50.140">
    <property type="entry name" value="Nucleic acid-binding proteins"/>
    <property type="match status" value="1"/>
</dbReference>
<dbReference type="FunFam" id="2.30.30.30:FF:000001">
    <property type="entry name" value="50S ribosomal protein L2"/>
    <property type="match status" value="1"/>
</dbReference>
<dbReference type="SMART" id="SM01382">
    <property type="entry name" value="Ribosomal_L2_C"/>
    <property type="match status" value="1"/>
</dbReference>
<evidence type="ECO:0000256" key="4">
    <source>
        <dbReference type="ARBA" id="ARBA00035242"/>
    </source>
</evidence>
<dbReference type="InterPro" id="IPR008991">
    <property type="entry name" value="Translation_prot_SH3-like_sf"/>
</dbReference>
<evidence type="ECO:0000256" key="6">
    <source>
        <dbReference type="SAM" id="MobiDB-lite"/>
    </source>
</evidence>
<reference evidence="9 10" key="1">
    <citation type="submission" date="2017-02" db="EMBL/GenBank/DDBJ databases">
        <title>Delving into the versatile metabolic prowess of the omnipresent phylum Bacteroidetes.</title>
        <authorList>
            <person name="Nobu M.K."/>
            <person name="Mei R."/>
            <person name="Narihiro T."/>
            <person name="Kuroda K."/>
            <person name="Liu W.-T."/>
        </authorList>
    </citation>
    <scope>NUCLEOTIDE SEQUENCE [LARGE SCALE GENOMIC DNA]</scope>
    <source>
        <strain evidence="9">ADurb.Bin417</strain>
    </source>
</reference>